<name>S8ECM8_FOMSC</name>
<evidence type="ECO:0000256" key="1">
    <source>
        <dbReference type="ARBA" id="ARBA00002738"/>
    </source>
</evidence>
<feature type="compositionally biased region" description="Low complexity" evidence="8">
    <location>
        <begin position="186"/>
        <end position="200"/>
    </location>
</feature>
<feature type="compositionally biased region" description="Basic and acidic residues" evidence="8">
    <location>
        <begin position="965"/>
        <end position="993"/>
    </location>
</feature>
<feature type="compositionally biased region" description="Low complexity" evidence="8">
    <location>
        <begin position="385"/>
        <end position="398"/>
    </location>
</feature>
<keyword evidence="6" id="KW-0963">Cytoplasm</keyword>
<dbReference type="Pfam" id="PF14474">
    <property type="entry name" value="RTC4"/>
    <property type="match status" value="1"/>
</dbReference>
<dbReference type="EMBL" id="KE504145">
    <property type="protein sequence ID" value="EPT00994.1"/>
    <property type="molecule type" value="Genomic_DNA"/>
</dbReference>
<protein>
    <recommendedName>
        <fullName evidence="5">Restriction of telomere capping protein 4</fullName>
    </recommendedName>
</protein>
<feature type="compositionally biased region" description="Polar residues" evidence="8">
    <location>
        <begin position="823"/>
        <end position="832"/>
    </location>
</feature>
<evidence type="ECO:0000313" key="10">
    <source>
        <dbReference type="EMBL" id="EPT00994.1"/>
    </source>
</evidence>
<dbReference type="GO" id="GO:0005737">
    <property type="term" value="C:cytoplasm"/>
    <property type="evidence" value="ECO:0007669"/>
    <property type="project" value="UniProtKB-SubCell"/>
</dbReference>
<evidence type="ECO:0000256" key="7">
    <source>
        <dbReference type="ARBA" id="ARBA00023242"/>
    </source>
</evidence>
<gene>
    <name evidence="10" type="ORF">FOMPIDRAFT_1041554</name>
</gene>
<dbReference type="PANTHER" id="PTHR41391:SF1">
    <property type="entry name" value="RESTRICTION OF TELOMERE CAPPING PROTEIN 4"/>
    <property type="match status" value="1"/>
</dbReference>
<feature type="compositionally biased region" description="Basic and acidic residues" evidence="8">
    <location>
        <begin position="1006"/>
        <end position="1015"/>
    </location>
</feature>
<feature type="compositionally biased region" description="Polar residues" evidence="8">
    <location>
        <begin position="464"/>
        <end position="478"/>
    </location>
</feature>
<feature type="compositionally biased region" description="Low complexity" evidence="8">
    <location>
        <begin position="147"/>
        <end position="176"/>
    </location>
</feature>
<accession>S8ECM8</accession>
<dbReference type="InterPro" id="IPR028094">
    <property type="entry name" value="RTC4_C"/>
</dbReference>
<dbReference type="AlphaFoldDB" id="S8ECM8"/>
<feature type="compositionally biased region" description="Polar residues" evidence="8">
    <location>
        <begin position="1046"/>
        <end position="1066"/>
    </location>
</feature>
<reference evidence="10 11" key="1">
    <citation type="journal article" date="2012" name="Science">
        <title>The Paleozoic origin of enzymatic lignin decomposition reconstructed from 31 fungal genomes.</title>
        <authorList>
            <person name="Floudas D."/>
            <person name="Binder M."/>
            <person name="Riley R."/>
            <person name="Barry K."/>
            <person name="Blanchette R.A."/>
            <person name="Henrissat B."/>
            <person name="Martinez A.T."/>
            <person name="Otillar R."/>
            <person name="Spatafora J.W."/>
            <person name="Yadav J.S."/>
            <person name="Aerts A."/>
            <person name="Benoit I."/>
            <person name="Boyd A."/>
            <person name="Carlson A."/>
            <person name="Copeland A."/>
            <person name="Coutinho P.M."/>
            <person name="de Vries R.P."/>
            <person name="Ferreira P."/>
            <person name="Findley K."/>
            <person name="Foster B."/>
            <person name="Gaskell J."/>
            <person name="Glotzer D."/>
            <person name="Gorecki P."/>
            <person name="Heitman J."/>
            <person name="Hesse C."/>
            <person name="Hori C."/>
            <person name="Igarashi K."/>
            <person name="Jurgens J.A."/>
            <person name="Kallen N."/>
            <person name="Kersten P."/>
            <person name="Kohler A."/>
            <person name="Kuees U."/>
            <person name="Kumar T.K.A."/>
            <person name="Kuo A."/>
            <person name="LaButti K."/>
            <person name="Larrondo L.F."/>
            <person name="Lindquist E."/>
            <person name="Ling A."/>
            <person name="Lombard V."/>
            <person name="Lucas S."/>
            <person name="Lundell T."/>
            <person name="Martin R."/>
            <person name="McLaughlin D.J."/>
            <person name="Morgenstern I."/>
            <person name="Morin E."/>
            <person name="Murat C."/>
            <person name="Nagy L.G."/>
            <person name="Nolan M."/>
            <person name="Ohm R.A."/>
            <person name="Patyshakuliyeva A."/>
            <person name="Rokas A."/>
            <person name="Ruiz-Duenas F.J."/>
            <person name="Sabat G."/>
            <person name="Salamov A."/>
            <person name="Samejima M."/>
            <person name="Schmutz J."/>
            <person name="Slot J.C."/>
            <person name="St John F."/>
            <person name="Stenlid J."/>
            <person name="Sun H."/>
            <person name="Sun S."/>
            <person name="Syed K."/>
            <person name="Tsang A."/>
            <person name="Wiebenga A."/>
            <person name="Young D."/>
            <person name="Pisabarro A."/>
            <person name="Eastwood D.C."/>
            <person name="Martin F."/>
            <person name="Cullen D."/>
            <person name="Grigoriev I.V."/>
            <person name="Hibbett D.S."/>
        </authorList>
    </citation>
    <scope>NUCLEOTIDE SEQUENCE</scope>
    <source>
        <strain evidence="11">FP-58527</strain>
    </source>
</reference>
<comment type="similarity">
    <text evidence="4">Belongs to the RTC4 family.</text>
</comment>
<comment type="function">
    <text evidence="1">May be involved in a process influencing telomere capping.</text>
</comment>
<dbReference type="STRING" id="743788.S8ECM8"/>
<keyword evidence="7" id="KW-0539">Nucleus</keyword>
<feature type="compositionally biased region" description="Low complexity" evidence="8">
    <location>
        <begin position="426"/>
        <end position="436"/>
    </location>
</feature>
<feature type="compositionally biased region" description="Acidic residues" evidence="8">
    <location>
        <begin position="449"/>
        <end position="458"/>
    </location>
</feature>
<dbReference type="PANTHER" id="PTHR41391">
    <property type="entry name" value="RESTRICTION OF TELOMERE CAPPING PROTEIN 4"/>
    <property type="match status" value="1"/>
</dbReference>
<feature type="domain" description="Restriction of telomere capping protein 4 C-terminal" evidence="9">
    <location>
        <begin position="638"/>
        <end position="784"/>
    </location>
</feature>
<feature type="compositionally biased region" description="Basic and acidic residues" evidence="8">
    <location>
        <begin position="487"/>
        <end position="502"/>
    </location>
</feature>
<feature type="compositionally biased region" description="Basic and acidic residues" evidence="8">
    <location>
        <begin position="807"/>
        <end position="819"/>
    </location>
</feature>
<evidence type="ECO:0000256" key="5">
    <source>
        <dbReference type="ARBA" id="ARBA00015162"/>
    </source>
</evidence>
<comment type="subcellular location">
    <subcellularLocation>
        <location evidence="3">Cytoplasm</location>
    </subcellularLocation>
    <subcellularLocation>
        <location evidence="2">Nucleus</location>
    </subcellularLocation>
</comment>
<feature type="compositionally biased region" description="Basic residues" evidence="8">
    <location>
        <begin position="341"/>
        <end position="350"/>
    </location>
</feature>
<feature type="compositionally biased region" description="Polar residues" evidence="8">
    <location>
        <begin position="46"/>
        <end position="60"/>
    </location>
</feature>
<evidence type="ECO:0000256" key="3">
    <source>
        <dbReference type="ARBA" id="ARBA00004496"/>
    </source>
</evidence>
<feature type="compositionally biased region" description="Basic and acidic residues" evidence="8">
    <location>
        <begin position="1"/>
        <end position="17"/>
    </location>
</feature>
<proteinExistence type="inferred from homology"/>
<dbReference type="InParanoid" id="S8ECM8"/>
<feature type="region of interest" description="Disordered" evidence="8">
    <location>
        <begin position="781"/>
        <end position="1066"/>
    </location>
</feature>
<dbReference type="GO" id="GO:0005634">
    <property type="term" value="C:nucleus"/>
    <property type="evidence" value="ECO:0007669"/>
    <property type="project" value="UniProtKB-SubCell"/>
</dbReference>
<feature type="region of interest" description="Disordered" evidence="8">
    <location>
        <begin position="1"/>
        <end position="23"/>
    </location>
</feature>
<dbReference type="eggNOG" id="ENOG502SEU0">
    <property type="taxonomic scope" value="Eukaryota"/>
</dbReference>
<evidence type="ECO:0000256" key="2">
    <source>
        <dbReference type="ARBA" id="ARBA00004123"/>
    </source>
</evidence>
<evidence type="ECO:0000256" key="8">
    <source>
        <dbReference type="SAM" id="MobiDB-lite"/>
    </source>
</evidence>
<dbReference type="OrthoDB" id="128308at2759"/>
<feature type="compositionally biased region" description="Basic residues" evidence="8">
    <location>
        <begin position="867"/>
        <end position="876"/>
    </location>
</feature>
<keyword evidence="11" id="KW-1185">Reference proteome</keyword>
<dbReference type="SMART" id="SM01312">
    <property type="entry name" value="RTC4"/>
    <property type="match status" value="1"/>
</dbReference>
<evidence type="ECO:0000259" key="9">
    <source>
        <dbReference type="SMART" id="SM01312"/>
    </source>
</evidence>
<dbReference type="Proteomes" id="UP000015241">
    <property type="component" value="Unassembled WGS sequence"/>
</dbReference>
<feature type="region of interest" description="Disordered" evidence="8">
    <location>
        <begin position="135"/>
        <end position="518"/>
    </location>
</feature>
<dbReference type="HOGENOM" id="CLU_009550_0_0_1"/>
<feature type="compositionally biased region" description="Basic and acidic residues" evidence="8">
    <location>
        <begin position="92"/>
        <end position="116"/>
    </location>
</feature>
<dbReference type="InterPro" id="IPR039024">
    <property type="entry name" value="RTC4"/>
</dbReference>
<feature type="region of interest" description="Disordered" evidence="8">
    <location>
        <begin position="46"/>
        <end position="118"/>
    </location>
</feature>
<evidence type="ECO:0000256" key="4">
    <source>
        <dbReference type="ARBA" id="ARBA00009461"/>
    </source>
</evidence>
<evidence type="ECO:0000256" key="6">
    <source>
        <dbReference type="ARBA" id="ARBA00022490"/>
    </source>
</evidence>
<sequence length="1066" mass="118363">MRMDRFEDTLRSRKTDLYSDTSGAVRLQHRPMHGKGFVGSENTFARASQSKVGSLGTNRPGNPLVRRRASPVPSELDGSDDELLLSSPPRSQDSRVQKSTTDRVMRTKGIDEESMHTRKGAVMLEKPLEFHPDFLPKKLPNFKKNKSANSGSPAGSQSSQGSVTSTKATVGRATTPRSPPRRRAASPDQAAATTSKQATKPRGRLLPLNELNSNDRRDPPGIVDIDSEPDPDFSQKTPRPTSQRPRPRPAYKGASKSKQAEDVIDIPSEDMDGKGDTRRSKRRKPAIQQSDSDDENLTRRRGAVEKAKQKGKGKANEPTNPIDRLSPVHHSSDEEPPQRSNKGKALKKARQPAQFPELPPLSNPSSSRRTKKSRQLEDFPMDFVSPVSSQKSSLSRQESQLRDFPQLPPLSSSPDDGGSRSRSNKAKSSSQPSSQKSRIHKGTVLSSAESDDDDDDDDVRPFSMQKQLQPFPMQTQLLESIGRSPPKRLDGHSSDLEDEQTRRARKKRRADADPDERLADILRDGEGPEFDEDDMVLLGRGVDPHTLCPWCDERLPATPSPHLQSLIQTARRNSACNPRPTNPLGLRAPVGMFVSVCQRHRFETHQVPKAQLRGWPTTIDWDRVPLRVRALQSRWKAIIDDVDEDFLPGAPRSRGKEDDAPIDWEDSPRRSSVFWQDVVKSVRKDGSRKATGVAGQLANFSKTQPGYYGELGYMIMSQTMYDMFPPVSFPPDSTLPLTPADFIQLILIPEAAVSLIMEDMGQTREEAIVTLRESAEYGVAMFPDDQPEDANEAERGEQIAKRRAQARRRELEVEERAEKMLLASSSQGTDPSGSRPKPRRRLRPEATLTEAESERSEVELVATQPSRKAKGKAKSSRSREPTDTEASDAPSLPRGAHNSGNIGRVTRSRSRAPMPVASSDVEMDVQPPPRPKPRPKRAYVGPTATHCDDGREPYRPSTPTLILEGRSDLDGDTPMKHTSPSRDRRVADEDPTPRPKKVSRLPLQLARERRDKRATSDQWGGGRSEGVTEDDYSTSGTRRGAERSGYRSSTRAGGNSTSWLLSDTDD</sequence>
<organism evidence="10 11">
    <name type="scientific">Fomitopsis schrenkii</name>
    <name type="common">Brown rot fungus</name>
    <dbReference type="NCBI Taxonomy" id="2126942"/>
    <lineage>
        <taxon>Eukaryota</taxon>
        <taxon>Fungi</taxon>
        <taxon>Dikarya</taxon>
        <taxon>Basidiomycota</taxon>
        <taxon>Agaricomycotina</taxon>
        <taxon>Agaricomycetes</taxon>
        <taxon>Polyporales</taxon>
        <taxon>Fomitopsis</taxon>
    </lineage>
</organism>
<evidence type="ECO:0000313" key="11">
    <source>
        <dbReference type="Proteomes" id="UP000015241"/>
    </source>
</evidence>
<feature type="compositionally biased region" description="Basic and acidic residues" evidence="8">
    <location>
        <begin position="296"/>
        <end position="308"/>
    </location>
</feature>